<name>A0A2C5X1K5_9PEZI</name>
<feature type="signal peptide" evidence="1">
    <location>
        <begin position="1"/>
        <end position="21"/>
    </location>
</feature>
<accession>A0A2C5X1K5</accession>
<dbReference type="AlphaFoldDB" id="A0A2C5X1K5"/>
<keyword evidence="3" id="KW-1185">Reference proteome</keyword>
<gene>
    <name evidence="2" type="ORF">CFIMG_005760RAa</name>
</gene>
<feature type="chain" id="PRO_5012406173" description="Secreted protein" evidence="1">
    <location>
        <begin position="22"/>
        <end position="79"/>
    </location>
</feature>
<dbReference type="EMBL" id="APWK03000081">
    <property type="protein sequence ID" value="PHH51933.1"/>
    <property type="molecule type" value="Genomic_DNA"/>
</dbReference>
<reference evidence="2 3" key="2">
    <citation type="journal article" date="2013" name="IMA Fungus">
        <title>IMA Genome-F 1: Ceratocystis fimbriata: Draft nuclear genome sequence for the plant pathogen, Ceratocystis fimbriata.</title>
        <authorList>
            <person name="Wilken P.M."/>
            <person name="Steenkamp E.T."/>
            <person name="Wingfield M.J."/>
            <person name="de Beer Z.W."/>
            <person name="Wingfield B.D."/>
        </authorList>
    </citation>
    <scope>NUCLEOTIDE SEQUENCE [LARGE SCALE GENOMIC DNA]</scope>
    <source>
        <strain evidence="2 3">CBS 114723</strain>
    </source>
</reference>
<organism evidence="2 3">
    <name type="scientific">Ceratocystis fimbriata CBS 114723</name>
    <dbReference type="NCBI Taxonomy" id="1035309"/>
    <lineage>
        <taxon>Eukaryota</taxon>
        <taxon>Fungi</taxon>
        <taxon>Dikarya</taxon>
        <taxon>Ascomycota</taxon>
        <taxon>Pezizomycotina</taxon>
        <taxon>Sordariomycetes</taxon>
        <taxon>Hypocreomycetidae</taxon>
        <taxon>Microascales</taxon>
        <taxon>Ceratocystidaceae</taxon>
        <taxon>Ceratocystis</taxon>
    </lineage>
</organism>
<sequence>MPVDFAFFFLVFTVTYRSLEGLSLYGPTVTIDLLEERFGYGYPRSCNSLHAINSHVKPHKLSSYGCIVMDTYILQNTMT</sequence>
<keyword evidence="1" id="KW-0732">Signal</keyword>
<evidence type="ECO:0000313" key="2">
    <source>
        <dbReference type="EMBL" id="PHH51933.1"/>
    </source>
</evidence>
<evidence type="ECO:0000256" key="1">
    <source>
        <dbReference type="SAM" id="SignalP"/>
    </source>
</evidence>
<proteinExistence type="predicted"/>
<evidence type="ECO:0008006" key="4">
    <source>
        <dbReference type="Google" id="ProtNLM"/>
    </source>
</evidence>
<comment type="caution">
    <text evidence="2">The sequence shown here is derived from an EMBL/GenBank/DDBJ whole genome shotgun (WGS) entry which is preliminary data.</text>
</comment>
<reference evidence="2 3" key="1">
    <citation type="journal article" date="2013" name="Fungal Biol.">
        <title>Analysis of microsatellite markers in the genome of the plant pathogen Ceratocystis fimbriata.</title>
        <authorList>
            <person name="Simpson M.C."/>
            <person name="Wilken P.M."/>
            <person name="Coetzee M.P."/>
            <person name="Wingfield M.J."/>
            <person name="Wingfield B.D."/>
        </authorList>
    </citation>
    <scope>NUCLEOTIDE SEQUENCE [LARGE SCALE GENOMIC DNA]</scope>
    <source>
        <strain evidence="2 3">CBS 114723</strain>
    </source>
</reference>
<protein>
    <recommendedName>
        <fullName evidence="4">Secreted protein</fullName>
    </recommendedName>
</protein>
<dbReference type="Proteomes" id="UP000222788">
    <property type="component" value="Unassembled WGS sequence"/>
</dbReference>
<evidence type="ECO:0000313" key="3">
    <source>
        <dbReference type="Proteomes" id="UP000222788"/>
    </source>
</evidence>